<evidence type="ECO:0000256" key="7">
    <source>
        <dbReference type="ARBA" id="ARBA00022692"/>
    </source>
</evidence>
<keyword evidence="11 22" id="KW-0418">Kinase</keyword>
<evidence type="ECO:0000256" key="4">
    <source>
        <dbReference type="ARBA" id="ARBA00022527"/>
    </source>
</evidence>
<evidence type="ECO:0000259" key="20">
    <source>
        <dbReference type="PROSITE" id="PS50011"/>
    </source>
</evidence>
<dbReference type="GO" id="GO:0004674">
    <property type="term" value="F:protein serine/threonine kinase activity"/>
    <property type="evidence" value="ECO:0007669"/>
    <property type="project" value="UniProtKB-KW"/>
</dbReference>
<feature type="compositionally biased region" description="Low complexity" evidence="19">
    <location>
        <begin position="18"/>
        <end position="38"/>
    </location>
</feature>
<dbReference type="GO" id="GO:0009742">
    <property type="term" value="P:brassinosteroid mediated signaling pathway"/>
    <property type="evidence" value="ECO:0007669"/>
    <property type="project" value="UniProtKB-ARBA"/>
</dbReference>
<comment type="catalytic activity">
    <reaction evidence="17">
        <text>L-threonyl-[protein] + ATP = O-phospho-L-threonyl-[protein] + ADP + H(+)</text>
        <dbReference type="Rhea" id="RHEA:46608"/>
        <dbReference type="Rhea" id="RHEA-COMP:11060"/>
        <dbReference type="Rhea" id="RHEA-COMP:11605"/>
        <dbReference type="ChEBI" id="CHEBI:15378"/>
        <dbReference type="ChEBI" id="CHEBI:30013"/>
        <dbReference type="ChEBI" id="CHEBI:30616"/>
        <dbReference type="ChEBI" id="CHEBI:61977"/>
        <dbReference type="ChEBI" id="CHEBI:456216"/>
        <dbReference type="EC" id="2.7.11.1"/>
    </reaction>
</comment>
<dbReference type="EMBL" id="JANAVB010005399">
    <property type="protein sequence ID" value="KAJ6847386.1"/>
    <property type="molecule type" value="Genomic_DNA"/>
</dbReference>
<dbReference type="EMBL" id="JANAVB010033065">
    <property type="protein sequence ID" value="KAJ6809138.1"/>
    <property type="molecule type" value="Genomic_DNA"/>
</dbReference>
<keyword evidence="23" id="KW-1185">Reference proteome</keyword>
<comment type="subcellular location">
    <subcellularLocation>
        <location evidence="1">Membrane</location>
        <topology evidence="1">Single-pass membrane protein</topology>
    </subcellularLocation>
</comment>
<evidence type="ECO:0000256" key="11">
    <source>
        <dbReference type="ARBA" id="ARBA00022777"/>
    </source>
</evidence>
<protein>
    <recommendedName>
        <fullName evidence="3">non-specific serine/threonine protein kinase</fullName>
        <ecNumber evidence="3">2.7.11.1</ecNumber>
    </recommendedName>
</protein>
<evidence type="ECO:0000256" key="13">
    <source>
        <dbReference type="ARBA" id="ARBA00022989"/>
    </source>
</evidence>
<keyword evidence="4" id="KW-0723">Serine/threonine-protein kinase</keyword>
<keyword evidence="8" id="KW-0732">Signal</keyword>
<dbReference type="Proteomes" id="UP001140949">
    <property type="component" value="Unassembled WGS sequence"/>
</dbReference>
<keyword evidence="12" id="KW-0067">ATP-binding</keyword>
<dbReference type="PROSITE" id="PS50011">
    <property type="entry name" value="PROTEIN_KINASE_DOM"/>
    <property type="match status" value="1"/>
</dbReference>
<dbReference type="InterPro" id="IPR000719">
    <property type="entry name" value="Prot_kinase_dom"/>
</dbReference>
<proteinExistence type="inferred from homology"/>
<keyword evidence="5" id="KW-0433">Leucine-rich repeat</keyword>
<keyword evidence="7" id="KW-0812">Transmembrane</keyword>
<dbReference type="Gene3D" id="3.30.200.20">
    <property type="entry name" value="Phosphorylase Kinase, domain 1"/>
    <property type="match status" value="2"/>
</dbReference>
<dbReference type="Gene3D" id="1.10.510.10">
    <property type="entry name" value="Transferase(Phosphotransferase) domain 1"/>
    <property type="match status" value="1"/>
</dbReference>
<dbReference type="AlphaFoldDB" id="A0AAX6I260"/>
<feature type="region of interest" description="Disordered" evidence="19">
    <location>
        <begin position="1"/>
        <end position="43"/>
    </location>
</feature>
<reference evidence="22" key="2">
    <citation type="submission" date="2023-04" db="EMBL/GenBank/DDBJ databases">
        <authorList>
            <person name="Bruccoleri R.E."/>
            <person name="Oakeley E.J."/>
            <person name="Faust A.-M."/>
            <person name="Dessus-Babus S."/>
            <person name="Altorfer M."/>
            <person name="Burckhardt D."/>
            <person name="Oertli M."/>
            <person name="Naumann U."/>
            <person name="Petersen F."/>
            <person name="Wong J."/>
        </authorList>
    </citation>
    <scope>NUCLEOTIDE SEQUENCE</scope>
    <source>
        <strain evidence="22">GSM-AAB239-AS_SAM_17_03QT</strain>
        <tissue evidence="22">Leaf</tissue>
    </source>
</reference>
<keyword evidence="15 22" id="KW-0675">Receptor</keyword>
<dbReference type="InterPro" id="IPR008271">
    <property type="entry name" value="Ser/Thr_kinase_AS"/>
</dbReference>
<accession>A0AAX6I260</accession>
<dbReference type="PANTHER" id="PTHR48006">
    <property type="entry name" value="LEUCINE-RICH REPEAT-CONTAINING PROTEIN DDB_G0281931-RELATED"/>
    <property type="match status" value="1"/>
</dbReference>
<comment type="similarity">
    <text evidence="2">Belongs to the protein kinase superfamily. Ser/Thr protein kinase family.</text>
</comment>
<keyword evidence="6" id="KW-0808">Transferase</keyword>
<dbReference type="FunFam" id="3.30.200.20:FF:000015">
    <property type="entry name" value="Somatic embryogenesis receptor kinase 1"/>
    <property type="match status" value="2"/>
</dbReference>
<reference evidence="22" key="1">
    <citation type="journal article" date="2023" name="GigaByte">
        <title>Genome assembly of the bearded iris, Iris pallida Lam.</title>
        <authorList>
            <person name="Bruccoleri R.E."/>
            <person name="Oakeley E.J."/>
            <person name="Faust A.M.E."/>
            <person name="Altorfer M."/>
            <person name="Dessus-Babus S."/>
            <person name="Burckhardt D."/>
            <person name="Oertli M."/>
            <person name="Naumann U."/>
            <person name="Petersen F."/>
            <person name="Wong J."/>
        </authorList>
    </citation>
    <scope>NUCLEOTIDE SEQUENCE</scope>
    <source>
        <strain evidence="22">GSM-AAB239-AS_SAM_17_03QT</strain>
    </source>
</reference>
<evidence type="ECO:0000256" key="16">
    <source>
        <dbReference type="ARBA" id="ARBA00023180"/>
    </source>
</evidence>
<evidence type="ECO:0000256" key="12">
    <source>
        <dbReference type="ARBA" id="ARBA00022840"/>
    </source>
</evidence>
<evidence type="ECO:0000313" key="21">
    <source>
        <dbReference type="EMBL" id="KAJ6809138.1"/>
    </source>
</evidence>
<keyword evidence="14" id="KW-0472">Membrane</keyword>
<evidence type="ECO:0000256" key="18">
    <source>
        <dbReference type="ARBA" id="ARBA00048679"/>
    </source>
</evidence>
<dbReference type="InterPro" id="IPR051824">
    <property type="entry name" value="LRR_Rcpt-Like_S/T_Kinase"/>
</dbReference>
<dbReference type="SMART" id="SM00220">
    <property type="entry name" value="S_TKc"/>
    <property type="match status" value="1"/>
</dbReference>
<evidence type="ECO:0000256" key="1">
    <source>
        <dbReference type="ARBA" id="ARBA00004167"/>
    </source>
</evidence>
<dbReference type="Pfam" id="PF07714">
    <property type="entry name" value="PK_Tyr_Ser-Thr"/>
    <property type="match status" value="1"/>
</dbReference>
<evidence type="ECO:0000256" key="9">
    <source>
        <dbReference type="ARBA" id="ARBA00022737"/>
    </source>
</evidence>
<keyword evidence="10" id="KW-0547">Nucleotide-binding</keyword>
<evidence type="ECO:0000256" key="19">
    <source>
        <dbReference type="SAM" id="MobiDB-lite"/>
    </source>
</evidence>
<keyword evidence="16" id="KW-0325">Glycoprotein</keyword>
<name>A0AAX6I260_IRIPA</name>
<evidence type="ECO:0000256" key="14">
    <source>
        <dbReference type="ARBA" id="ARBA00023136"/>
    </source>
</evidence>
<feature type="compositionally biased region" description="Basic and acidic residues" evidence="19">
    <location>
        <begin position="1"/>
        <end position="11"/>
    </location>
</feature>
<dbReference type="InterPro" id="IPR011009">
    <property type="entry name" value="Kinase-like_dom_sf"/>
</dbReference>
<evidence type="ECO:0000256" key="17">
    <source>
        <dbReference type="ARBA" id="ARBA00047899"/>
    </source>
</evidence>
<evidence type="ECO:0000256" key="10">
    <source>
        <dbReference type="ARBA" id="ARBA00022741"/>
    </source>
</evidence>
<evidence type="ECO:0000256" key="15">
    <source>
        <dbReference type="ARBA" id="ARBA00023170"/>
    </source>
</evidence>
<keyword evidence="13" id="KW-1133">Transmembrane helix</keyword>
<dbReference type="PROSITE" id="PS00108">
    <property type="entry name" value="PROTEIN_KINASE_ST"/>
    <property type="match status" value="1"/>
</dbReference>
<organism evidence="22 23">
    <name type="scientific">Iris pallida</name>
    <name type="common">Sweet iris</name>
    <dbReference type="NCBI Taxonomy" id="29817"/>
    <lineage>
        <taxon>Eukaryota</taxon>
        <taxon>Viridiplantae</taxon>
        <taxon>Streptophyta</taxon>
        <taxon>Embryophyta</taxon>
        <taxon>Tracheophyta</taxon>
        <taxon>Spermatophyta</taxon>
        <taxon>Magnoliopsida</taxon>
        <taxon>Liliopsida</taxon>
        <taxon>Asparagales</taxon>
        <taxon>Iridaceae</taxon>
        <taxon>Iridoideae</taxon>
        <taxon>Irideae</taxon>
        <taxon>Iris</taxon>
    </lineage>
</organism>
<gene>
    <name evidence="21" type="ORF">M6B38_164900</name>
    <name evidence="22" type="ORF">M6B38_277785</name>
</gene>
<dbReference type="FunFam" id="1.10.510.10:FF:000016">
    <property type="entry name" value="Somatic embryogenesis receptor-like kinase 1"/>
    <property type="match status" value="1"/>
</dbReference>
<feature type="domain" description="Protein kinase" evidence="20">
    <location>
        <begin position="260"/>
        <end position="540"/>
    </location>
</feature>
<evidence type="ECO:0000256" key="6">
    <source>
        <dbReference type="ARBA" id="ARBA00022679"/>
    </source>
</evidence>
<evidence type="ECO:0000256" key="3">
    <source>
        <dbReference type="ARBA" id="ARBA00012513"/>
    </source>
</evidence>
<evidence type="ECO:0000313" key="23">
    <source>
        <dbReference type="Proteomes" id="UP001140949"/>
    </source>
</evidence>
<dbReference type="PANTHER" id="PTHR48006:SF102">
    <property type="entry name" value="LEUCINE-RICH REPEAT-CONTAINING PROTEIN DDB_G0281931-RELATED"/>
    <property type="match status" value="1"/>
</dbReference>
<sequence length="654" mass="73938">MERKPKFDWHPSPRRPRSPSSVTSSSSAFSSRLPSFSSDAGDSFVSAEDCFEEDKPENSVSSKEEIAGGYGGHFALQLVVPETRFAWLRRKPRLRNVPEEYLLETHSGVLRRFSLRELQVATDNFSRKNKLGRGYFGIVYKGQLADGSLVAVNRLKDAHRGTESQFEKQLTSLKHKNLLILQGFCMAPTERLIVYPYMANRSRAHQLRGIYHHFHTDEVLGLQLRSEADNLLEPEEDPEVHLGQLKMFSLRELQVATDSFSHKNILRRGGFGEMYKGRLADGSLVAVRRHGAERSPGGELQFQTEIEMVSNAVHRNLLKLRGFCMTPTELLLVYPYMANGSVASHLRERLPTEPPLDWPTRRRIALGSARGLSCLHDHCDPKIIHRDVKSSNILLDEEFEAALGDFGLALLIDCKDAHVTTDVCGTLGYMDPEYYSTGKCSEKTDVFGYGIVLLELISGKRAFDLARHANGGDLMLLDWVKGLLEEERLDMLIDPELHGNYIEAEVEFAVQLAILCSQGSPMGRPKMSEVVRILEGEDLTERWEEWKKTNERRLVPDLGRYPSWILIPPKNLTPWNYQVQSWADTRSGRLISPKTITPWNYQVQDDIVNLQKESHSPSPEKKFFFSVMSERGLGISGTTSGSEGCRATFTIPNT</sequence>
<evidence type="ECO:0000256" key="8">
    <source>
        <dbReference type="ARBA" id="ARBA00022729"/>
    </source>
</evidence>
<comment type="catalytic activity">
    <reaction evidence="18">
        <text>L-seryl-[protein] + ATP = O-phospho-L-seryl-[protein] + ADP + H(+)</text>
        <dbReference type="Rhea" id="RHEA:17989"/>
        <dbReference type="Rhea" id="RHEA-COMP:9863"/>
        <dbReference type="Rhea" id="RHEA-COMP:11604"/>
        <dbReference type="ChEBI" id="CHEBI:15378"/>
        <dbReference type="ChEBI" id="CHEBI:29999"/>
        <dbReference type="ChEBI" id="CHEBI:30616"/>
        <dbReference type="ChEBI" id="CHEBI:83421"/>
        <dbReference type="ChEBI" id="CHEBI:456216"/>
        <dbReference type="EC" id="2.7.11.1"/>
    </reaction>
</comment>
<dbReference type="SUPFAM" id="SSF56112">
    <property type="entry name" value="Protein kinase-like (PK-like)"/>
    <property type="match status" value="2"/>
</dbReference>
<dbReference type="InterPro" id="IPR001245">
    <property type="entry name" value="Ser-Thr/Tyr_kinase_cat_dom"/>
</dbReference>
<evidence type="ECO:0000256" key="2">
    <source>
        <dbReference type="ARBA" id="ARBA00008684"/>
    </source>
</evidence>
<evidence type="ECO:0000256" key="5">
    <source>
        <dbReference type="ARBA" id="ARBA00022614"/>
    </source>
</evidence>
<dbReference type="GO" id="GO:0016020">
    <property type="term" value="C:membrane"/>
    <property type="evidence" value="ECO:0007669"/>
    <property type="project" value="UniProtKB-SubCell"/>
</dbReference>
<evidence type="ECO:0000313" key="22">
    <source>
        <dbReference type="EMBL" id="KAJ6847386.1"/>
    </source>
</evidence>
<dbReference type="Pfam" id="PF00069">
    <property type="entry name" value="Pkinase"/>
    <property type="match status" value="1"/>
</dbReference>
<dbReference type="EC" id="2.7.11.1" evidence="3"/>
<dbReference type="GO" id="GO:0005524">
    <property type="term" value="F:ATP binding"/>
    <property type="evidence" value="ECO:0007669"/>
    <property type="project" value="UniProtKB-KW"/>
</dbReference>
<keyword evidence="9" id="KW-0677">Repeat</keyword>
<comment type="caution">
    <text evidence="22">The sequence shown here is derived from an EMBL/GenBank/DDBJ whole genome shotgun (WGS) entry which is preliminary data.</text>
</comment>